<dbReference type="GO" id="GO:0005525">
    <property type="term" value="F:GTP binding"/>
    <property type="evidence" value="ECO:0007669"/>
    <property type="project" value="InterPro"/>
</dbReference>
<dbReference type="EMBL" id="CAEZUR010000041">
    <property type="protein sequence ID" value="CAB4607938.1"/>
    <property type="molecule type" value="Genomic_DNA"/>
</dbReference>
<reference evidence="2" key="1">
    <citation type="submission" date="2020-05" db="EMBL/GenBank/DDBJ databases">
        <authorList>
            <person name="Chiriac C."/>
            <person name="Salcher M."/>
            <person name="Ghai R."/>
            <person name="Kavagutti S V."/>
        </authorList>
    </citation>
    <scope>NUCLEOTIDE SEQUENCE</scope>
</reference>
<dbReference type="Gene3D" id="3.90.228.20">
    <property type="match status" value="1"/>
</dbReference>
<dbReference type="GO" id="GO:0033993">
    <property type="term" value="P:response to lipid"/>
    <property type="evidence" value="ECO:0007669"/>
    <property type="project" value="TreeGrafter"/>
</dbReference>
<dbReference type="Pfam" id="PF00821">
    <property type="entry name" value="PEPCK_GTP"/>
    <property type="match status" value="1"/>
</dbReference>
<dbReference type="InterPro" id="IPR013035">
    <property type="entry name" value="PEP_carboxykinase_C"/>
</dbReference>
<sequence>MQSKSWEHGVFLGATMVSEQTAAAEGTVGKLRHDPFAMLPFAGYHMADYWQHWLNMAEKVTHLPKVFRVNWFLKNESGNFIWPGFSENARVLKWIMERVQNRVSANDTPFGLLPNLADLGVEDLNLPKADSAQLLAMPKDQLLLEIDDNEVYFRQFGSHLPEAIRNELELELEAATL</sequence>
<dbReference type="PANTHER" id="PTHR11561">
    <property type="entry name" value="PHOSPHOENOLPYRUVATE CARBOXYKINASE"/>
    <property type="match status" value="1"/>
</dbReference>
<dbReference type="GO" id="GO:0006107">
    <property type="term" value="P:oxaloacetate metabolic process"/>
    <property type="evidence" value="ECO:0007669"/>
    <property type="project" value="TreeGrafter"/>
</dbReference>
<dbReference type="InterPro" id="IPR008209">
    <property type="entry name" value="PEP_carboxykinase_GTP"/>
</dbReference>
<feature type="domain" description="Phosphoenolpyruvate carboxykinase C-terminal P-loop" evidence="1">
    <location>
        <begin position="2"/>
        <end position="170"/>
    </location>
</feature>
<organism evidence="2">
    <name type="scientific">freshwater metagenome</name>
    <dbReference type="NCBI Taxonomy" id="449393"/>
    <lineage>
        <taxon>unclassified sequences</taxon>
        <taxon>metagenomes</taxon>
        <taxon>ecological metagenomes</taxon>
    </lineage>
</organism>
<accession>A0A6J6HH25</accession>
<name>A0A6J6HH25_9ZZZZ</name>
<dbReference type="GO" id="GO:0005829">
    <property type="term" value="C:cytosol"/>
    <property type="evidence" value="ECO:0007669"/>
    <property type="project" value="TreeGrafter"/>
</dbReference>
<dbReference type="PANTHER" id="PTHR11561:SF0">
    <property type="entry name" value="PHOSPHOENOLPYRUVATE CARBOXYKINASE [GTP]-RELATED"/>
    <property type="match status" value="1"/>
</dbReference>
<dbReference type="GO" id="GO:0006094">
    <property type="term" value="P:gluconeogenesis"/>
    <property type="evidence" value="ECO:0007669"/>
    <property type="project" value="InterPro"/>
</dbReference>
<dbReference type="GO" id="GO:0030145">
    <property type="term" value="F:manganese ion binding"/>
    <property type="evidence" value="ECO:0007669"/>
    <property type="project" value="TreeGrafter"/>
</dbReference>
<dbReference type="AlphaFoldDB" id="A0A6J6HH25"/>
<gene>
    <name evidence="2" type="ORF">UFOPK1843_00627</name>
</gene>
<dbReference type="GO" id="GO:0004613">
    <property type="term" value="F:phosphoenolpyruvate carboxykinase (GTP) activity"/>
    <property type="evidence" value="ECO:0007669"/>
    <property type="project" value="TreeGrafter"/>
</dbReference>
<dbReference type="GO" id="GO:0071333">
    <property type="term" value="P:cellular response to glucose stimulus"/>
    <property type="evidence" value="ECO:0007669"/>
    <property type="project" value="TreeGrafter"/>
</dbReference>
<protein>
    <submittedName>
        <fullName evidence="2">Unannotated protein</fullName>
    </submittedName>
</protein>
<evidence type="ECO:0000259" key="1">
    <source>
        <dbReference type="Pfam" id="PF00821"/>
    </source>
</evidence>
<dbReference type="SUPFAM" id="SSF53795">
    <property type="entry name" value="PEP carboxykinase-like"/>
    <property type="match status" value="1"/>
</dbReference>
<dbReference type="GO" id="GO:0019543">
    <property type="term" value="P:propionate catabolic process"/>
    <property type="evidence" value="ECO:0007669"/>
    <property type="project" value="TreeGrafter"/>
</dbReference>
<dbReference type="GO" id="GO:0046327">
    <property type="term" value="P:glycerol biosynthetic process from pyruvate"/>
    <property type="evidence" value="ECO:0007669"/>
    <property type="project" value="TreeGrafter"/>
</dbReference>
<evidence type="ECO:0000313" key="2">
    <source>
        <dbReference type="EMBL" id="CAB4607938.1"/>
    </source>
</evidence>
<dbReference type="InterPro" id="IPR035077">
    <property type="entry name" value="PEP_carboxykinase_GTP_C"/>
</dbReference>
<dbReference type="GO" id="GO:0042594">
    <property type="term" value="P:response to starvation"/>
    <property type="evidence" value="ECO:0007669"/>
    <property type="project" value="TreeGrafter"/>
</dbReference>
<proteinExistence type="predicted"/>